<evidence type="ECO:0000313" key="1">
    <source>
        <dbReference type="EMBL" id="AEO93373.1"/>
    </source>
</evidence>
<dbReference type="Proteomes" id="UP000009273">
    <property type="component" value="Segment"/>
</dbReference>
<keyword evidence="2" id="KW-1185">Reference proteome</keyword>
<reference evidence="1 2" key="1">
    <citation type="submission" date="2011-09" db="EMBL/GenBank/DDBJ databases">
        <authorList>
            <person name="Pope W.H."/>
            <person name="Pedulla M.L."/>
            <person name="Ford M.E."/>
            <person name="Peebles C.L."/>
            <person name="Hatfull G.H."/>
            <person name="Hendrix R.W."/>
        </authorList>
    </citation>
    <scope>NUCLEOTIDE SEQUENCE [LARGE SCALE GENOMIC DNA]</scope>
    <source>
        <strain evidence="1">G</strain>
    </source>
</reference>
<dbReference type="SUPFAM" id="SSF110849">
    <property type="entry name" value="ParB/Sulfiredoxin"/>
    <property type="match status" value="1"/>
</dbReference>
<name>G3MBH3_9CAUD</name>
<dbReference type="InterPro" id="IPR036086">
    <property type="entry name" value="ParB/Sulfiredoxin_sf"/>
</dbReference>
<protein>
    <submittedName>
        <fullName evidence="1">Gp111</fullName>
    </submittedName>
</protein>
<evidence type="ECO:0000313" key="2">
    <source>
        <dbReference type="Proteomes" id="UP000009273"/>
    </source>
</evidence>
<dbReference type="GeneID" id="18563329"/>
<proteinExistence type="predicted"/>
<dbReference type="RefSeq" id="YP_009015414.1">
    <property type="nucleotide sequence ID" value="NC_023719.1"/>
</dbReference>
<sequence>MKKRLKRKSNSILNVNDICVNYDYVHGALENITFGRISQSEGQPLEIWKAEDGNLVLINGYHRFVEGILKGLNEFDVIYVEYDDENKEYIDEYNPSAYDFLNKNSKYRGLEDFKSEEELDELASLLLEG</sequence>
<gene>
    <name evidence="1" type="primary">111</name>
    <name evidence="1" type="ORF">G_111</name>
</gene>
<dbReference type="KEGG" id="vg:18563329"/>
<organism evidence="1 2">
    <name type="scientific">Bacillus phage G</name>
    <dbReference type="NCBI Taxonomy" id="2884420"/>
    <lineage>
        <taxon>Viruses</taxon>
        <taxon>Duplodnaviria</taxon>
        <taxon>Heunggongvirae</taxon>
        <taxon>Uroviricota</taxon>
        <taxon>Caudoviricetes</taxon>
        <taxon>Donellivirus</taxon>
        <taxon>Donellivirus gee</taxon>
    </lineage>
</organism>
<accession>G3MBH3</accession>
<dbReference type="EMBL" id="JN638751">
    <property type="protein sequence ID" value="AEO93373.1"/>
    <property type="molecule type" value="Genomic_DNA"/>
</dbReference>